<dbReference type="PANTHER" id="PTHR10605:SF56">
    <property type="entry name" value="BIFUNCTIONAL HEPARAN SULFATE N-DEACETYLASE_N-SULFOTRANSFERASE"/>
    <property type="match status" value="1"/>
</dbReference>
<sequence length="277" mass="32693">MGPDFICVGLQKAGTRWLHDQLRQTGGAWMPPIKEINYFHKKSFKPGNMEELKSLRKRFLNFKSLHRSLDRKFYSAFEKGLIPGNYTDDWYFSLFADKGTYISGDISPNYSSLNDAQVSRISEQLPNASVLLLLRHPVDRVKSAMSMKVRDGSILEEDINSIDRVRSFVSRKGVARLSYPTQIWQRWLEYFGSERCKFFFMEDIKCNPEMVRSQVSDFIGLESPKFRLPANFNRKSKEKKYRFSNEIEFYLYEFFHDEIIKCQEMFKGHALNWKSNF</sequence>
<name>A0A7W4WDN9_9GAMM</name>
<evidence type="ECO:0000313" key="3">
    <source>
        <dbReference type="Proteomes" id="UP000535937"/>
    </source>
</evidence>
<accession>A0A7W4WDN9</accession>
<gene>
    <name evidence="2" type="ORF">FHS09_003175</name>
</gene>
<evidence type="ECO:0008006" key="4">
    <source>
        <dbReference type="Google" id="ProtNLM"/>
    </source>
</evidence>
<reference evidence="2 3" key="1">
    <citation type="submission" date="2020-08" db="EMBL/GenBank/DDBJ databases">
        <title>Genomic Encyclopedia of Type Strains, Phase III (KMG-III): the genomes of soil and plant-associated and newly described type strains.</title>
        <authorList>
            <person name="Whitman W."/>
        </authorList>
    </citation>
    <scope>NUCLEOTIDE SEQUENCE [LARGE SCALE GENOMIC DNA]</scope>
    <source>
        <strain evidence="2 3">CECT 8799</strain>
    </source>
</reference>
<comment type="caution">
    <text evidence="2">The sequence shown here is derived from an EMBL/GenBank/DDBJ whole genome shotgun (WGS) entry which is preliminary data.</text>
</comment>
<dbReference type="Proteomes" id="UP000535937">
    <property type="component" value="Unassembled WGS sequence"/>
</dbReference>
<dbReference type="Pfam" id="PF13469">
    <property type="entry name" value="Sulfotransfer_3"/>
    <property type="match status" value="1"/>
</dbReference>
<evidence type="ECO:0000256" key="1">
    <source>
        <dbReference type="ARBA" id="ARBA00022679"/>
    </source>
</evidence>
<keyword evidence="3" id="KW-1185">Reference proteome</keyword>
<protein>
    <recommendedName>
        <fullName evidence="4">Sulfotransferase family protein</fullName>
    </recommendedName>
</protein>
<dbReference type="EMBL" id="JACHWZ010000015">
    <property type="protein sequence ID" value="MBB3062330.1"/>
    <property type="molecule type" value="Genomic_DNA"/>
</dbReference>
<dbReference type="Gene3D" id="3.40.50.300">
    <property type="entry name" value="P-loop containing nucleotide triphosphate hydrolases"/>
    <property type="match status" value="1"/>
</dbReference>
<evidence type="ECO:0000313" key="2">
    <source>
        <dbReference type="EMBL" id="MBB3062330.1"/>
    </source>
</evidence>
<dbReference type="PANTHER" id="PTHR10605">
    <property type="entry name" value="HEPARAN SULFATE SULFOTRANSFERASE"/>
    <property type="match status" value="1"/>
</dbReference>
<proteinExistence type="predicted"/>
<organism evidence="2 3">
    <name type="scientific">Microbulbifer rhizosphaerae</name>
    <dbReference type="NCBI Taxonomy" id="1562603"/>
    <lineage>
        <taxon>Bacteria</taxon>
        <taxon>Pseudomonadati</taxon>
        <taxon>Pseudomonadota</taxon>
        <taxon>Gammaproteobacteria</taxon>
        <taxon>Cellvibrionales</taxon>
        <taxon>Microbulbiferaceae</taxon>
        <taxon>Microbulbifer</taxon>
    </lineage>
</organism>
<dbReference type="InterPro" id="IPR037359">
    <property type="entry name" value="NST/OST"/>
</dbReference>
<keyword evidence="1" id="KW-0808">Transferase</keyword>
<dbReference type="InterPro" id="IPR027417">
    <property type="entry name" value="P-loop_NTPase"/>
</dbReference>
<dbReference type="AlphaFoldDB" id="A0A7W4WDN9"/>
<dbReference type="GO" id="GO:0008146">
    <property type="term" value="F:sulfotransferase activity"/>
    <property type="evidence" value="ECO:0007669"/>
    <property type="project" value="InterPro"/>
</dbReference>
<dbReference type="RefSeq" id="WP_183461548.1">
    <property type="nucleotide sequence ID" value="NZ_JACHWZ010000015.1"/>
</dbReference>
<dbReference type="SUPFAM" id="SSF52540">
    <property type="entry name" value="P-loop containing nucleoside triphosphate hydrolases"/>
    <property type="match status" value="1"/>
</dbReference>